<dbReference type="InterPro" id="IPR000722">
    <property type="entry name" value="RNA_pol_asu"/>
</dbReference>
<dbReference type="HOGENOM" id="CLU_267557_0_0_1"/>
<dbReference type="SUPFAM" id="SSF64484">
    <property type="entry name" value="beta and beta-prime subunits of DNA dependent RNA-polymerase"/>
    <property type="match status" value="1"/>
</dbReference>
<dbReference type="Pfam" id="PF04998">
    <property type="entry name" value="RNA_pol_Rpb1_5"/>
    <property type="match status" value="1"/>
</dbReference>
<dbReference type="EC" id="2.7.7.6" evidence="1"/>
<keyword evidence="2" id="KW-0240">DNA-directed RNA polymerase</keyword>
<dbReference type="InParanoid" id="A0A0C3JKY1"/>
<dbReference type="GO" id="GO:0003899">
    <property type="term" value="F:DNA-directed RNA polymerase activity"/>
    <property type="evidence" value="ECO:0007669"/>
    <property type="project" value="UniProtKB-EC"/>
</dbReference>
<reference evidence="9" key="2">
    <citation type="submission" date="2015-01" db="EMBL/GenBank/DDBJ databases">
        <title>Evolutionary Origins and Diversification of the Mycorrhizal Mutualists.</title>
        <authorList>
            <consortium name="DOE Joint Genome Institute"/>
            <consortium name="Mycorrhizal Genomics Consortium"/>
            <person name="Kohler A."/>
            <person name="Kuo A."/>
            <person name="Nagy L.G."/>
            <person name="Floudas D."/>
            <person name="Copeland A."/>
            <person name="Barry K.W."/>
            <person name="Cichocki N."/>
            <person name="Veneault-Fourrey C."/>
            <person name="LaButti K."/>
            <person name="Lindquist E.A."/>
            <person name="Lipzen A."/>
            <person name="Lundell T."/>
            <person name="Morin E."/>
            <person name="Murat C."/>
            <person name="Riley R."/>
            <person name="Ohm R."/>
            <person name="Sun H."/>
            <person name="Tunlid A."/>
            <person name="Henrissat B."/>
            <person name="Grigoriev I.V."/>
            <person name="Hibbett D.S."/>
            <person name="Martin F."/>
        </authorList>
    </citation>
    <scope>NUCLEOTIDE SEQUENCE [LARGE SCALE GENOMIC DNA]</scope>
    <source>
        <strain evidence="9">Marx 270</strain>
    </source>
</reference>
<dbReference type="GO" id="GO:0006351">
    <property type="term" value="P:DNA-templated transcription"/>
    <property type="evidence" value="ECO:0007669"/>
    <property type="project" value="InterPro"/>
</dbReference>
<dbReference type="InterPro" id="IPR007081">
    <property type="entry name" value="RNA_pol_Rpb1_5"/>
</dbReference>
<sequence>MDAECDGPSFDFSGTAFYSQLGYFRIDNDFEEARYQHTERQVQRLRNATRAVRWRGLKSQQEARRARSVEVTSSGPDGLNFKFFFETFNLQLPHFRDREFLQSINESLSVDVLTVQRSRSRQPATASLQEEDTYLTANQSEFIGRRTIEQLARGDTVPVLDIVQRHHGHASFYLEDITDERDVLDILNKSGVAYIVQNALLRRGTKDPSIYFRGYVEGTRAIIDGAITAGVRKLVYTSSTGVVFDSTDVVNVDEQVPYLEKPFDTYNDSKAQGEKIVLEANGKDGLLTIALRPAGVFGSRDSQIGGSGSLFDCTYNGNIARTILLAGNELVLPPSCSSTMSSEPRLDPEGATAKLNESLHRALPPICATTECHCMTRTLGPYVTPPPNAESILSAYNTPFDPREPTGFVVHSRADEQASFITNGKPIYILEVTELFDECEQWLSSPKIQDTYTRLQKVIGVQMMVSRVVVKRWSFEATTDIRWRRTIGDSSTELNSSLVLFYFVPFHLLLCYCRKTRYMRRSTSAVQVARIQEWEVAYEKGQQTVGVEQRSAAQRCYYKWGEWVHIEGKEMFNDEGWEVARRILATTTGLDVDRQPRKIGSIIRGRQSMMGADPELDSSSFRFDFEMPYLRLRYSRGNRYLRQMAIAIRGSTISFEQSTHRSKTYNEIDARPLLSEGEDEGASLSRREGVRHARSIRVTQRYAMTSAEDNCAYKYIYFTYSYTGTPQALQNSGRPVKAIQVWLKDKEGHLRGNLMGERVDFSTRMVITGDPNLELDEAGVSISIGMSPTYPEQVTRTTLLTCKNSFGMGSRLIQEQDTMSGIPENVLTCSTASVDAFLQYGWIVGRLLKDGGLAISLNMSHQVKLMPYSTSRLNPSVRSPYNADFGGDEMNMHIVERELSLGRDQSGRYAQEHLKEDDNVKQMVSAGSTDSYSNVSQMSTYVRRQSVEGKRTPFGFCYQTLTHFTKDDFSLEARGEFFFHGVLVKKALEDVTVCCDIQCAICWATSSSSYMERDREFEHKVRVDVMDKEVTLPGVLQIGIDNSSLELQNAVQIFHIDCHKPSDLAPAYIVNAVHQLTERLLALLDDDELGREAQASALVTFCLHVRATLATCRVLEEFHLNCEVSEWVLGGIQAKFNQSLVNPGEMCSTLVAQSIGEPVTQMSLNTFHYTCVSSKNVTIVEIWYDPDPTSTVIEEDSEFVEFFAISDEEIESKLQLELVSQCLARLRKRWRF</sequence>
<dbReference type="OrthoDB" id="2692857at2759"/>
<dbReference type="InterPro" id="IPR002225">
    <property type="entry name" value="3Beta_OHSteriod_DH/Estase"/>
</dbReference>
<dbReference type="Gene3D" id="2.40.40.20">
    <property type="match status" value="1"/>
</dbReference>
<protein>
    <recommendedName>
        <fullName evidence="1">DNA-directed RNA polymerase</fullName>
        <ecNumber evidence="1">2.7.7.6</ecNumber>
    </recommendedName>
</protein>
<dbReference type="InterPro" id="IPR045867">
    <property type="entry name" value="DNA-dir_RpoC_beta_prime"/>
</dbReference>
<keyword evidence="3" id="KW-0808">Transferase</keyword>
<dbReference type="SMART" id="SM00663">
    <property type="entry name" value="RPOLA_N"/>
    <property type="match status" value="1"/>
</dbReference>
<proteinExistence type="predicted"/>
<name>A0A0C3JKY1_PISTI</name>
<dbReference type="InterPro" id="IPR007075">
    <property type="entry name" value="RNA_pol_Rpb1_6"/>
</dbReference>
<dbReference type="Pfam" id="PF00623">
    <property type="entry name" value="RNA_pol_Rpb1_2"/>
    <property type="match status" value="1"/>
</dbReference>
<dbReference type="STRING" id="870435.A0A0C3JKY1"/>
<dbReference type="Proteomes" id="UP000054217">
    <property type="component" value="Unassembled WGS sequence"/>
</dbReference>
<dbReference type="AlphaFoldDB" id="A0A0C3JKY1"/>
<dbReference type="InterPro" id="IPR006592">
    <property type="entry name" value="RNA_pol_N"/>
</dbReference>
<keyword evidence="5" id="KW-0804">Transcription</keyword>
<gene>
    <name evidence="8" type="ORF">M404DRAFT_31590</name>
</gene>
<organism evidence="8 9">
    <name type="scientific">Pisolithus tinctorius Marx 270</name>
    <dbReference type="NCBI Taxonomy" id="870435"/>
    <lineage>
        <taxon>Eukaryota</taxon>
        <taxon>Fungi</taxon>
        <taxon>Dikarya</taxon>
        <taxon>Basidiomycota</taxon>
        <taxon>Agaricomycotina</taxon>
        <taxon>Agaricomycetes</taxon>
        <taxon>Agaricomycetidae</taxon>
        <taxon>Boletales</taxon>
        <taxon>Sclerodermatineae</taxon>
        <taxon>Pisolithaceae</taxon>
        <taxon>Pisolithus</taxon>
    </lineage>
</organism>
<evidence type="ECO:0000313" key="9">
    <source>
        <dbReference type="Proteomes" id="UP000054217"/>
    </source>
</evidence>
<dbReference type="SUPFAM" id="SSF51735">
    <property type="entry name" value="NAD(P)-binding Rossmann-fold domains"/>
    <property type="match status" value="1"/>
</dbReference>
<dbReference type="PANTHER" id="PTHR19376">
    <property type="entry name" value="DNA-DIRECTED RNA POLYMERASE"/>
    <property type="match status" value="1"/>
</dbReference>
<evidence type="ECO:0000313" key="8">
    <source>
        <dbReference type="EMBL" id="KIN98226.1"/>
    </source>
</evidence>
<accession>A0A0C3JKY1</accession>
<evidence type="ECO:0000256" key="5">
    <source>
        <dbReference type="ARBA" id="ARBA00023163"/>
    </source>
</evidence>
<dbReference type="EMBL" id="KN832018">
    <property type="protein sequence ID" value="KIN98226.1"/>
    <property type="molecule type" value="Genomic_DNA"/>
</dbReference>
<dbReference type="InterPro" id="IPR036291">
    <property type="entry name" value="NAD(P)-bd_dom_sf"/>
</dbReference>
<dbReference type="Gene3D" id="3.30.1490.180">
    <property type="entry name" value="RNA polymerase ii"/>
    <property type="match status" value="1"/>
</dbReference>
<dbReference type="Gene3D" id="3.30.1360.140">
    <property type="match status" value="1"/>
</dbReference>
<dbReference type="GO" id="GO:0006694">
    <property type="term" value="P:steroid biosynthetic process"/>
    <property type="evidence" value="ECO:0007669"/>
    <property type="project" value="InterPro"/>
</dbReference>
<dbReference type="GO" id="GO:0005665">
    <property type="term" value="C:RNA polymerase II, core complex"/>
    <property type="evidence" value="ECO:0007669"/>
    <property type="project" value="TreeGrafter"/>
</dbReference>
<dbReference type="Gene3D" id="3.40.50.720">
    <property type="entry name" value="NAD(P)-binding Rossmann-like Domain"/>
    <property type="match status" value="1"/>
</dbReference>
<keyword evidence="9" id="KW-1185">Reference proteome</keyword>
<comment type="catalytic activity">
    <reaction evidence="6">
        <text>RNA(n) + a ribonucleoside 5'-triphosphate = RNA(n+1) + diphosphate</text>
        <dbReference type="Rhea" id="RHEA:21248"/>
        <dbReference type="Rhea" id="RHEA-COMP:14527"/>
        <dbReference type="Rhea" id="RHEA-COMP:17342"/>
        <dbReference type="ChEBI" id="CHEBI:33019"/>
        <dbReference type="ChEBI" id="CHEBI:61557"/>
        <dbReference type="ChEBI" id="CHEBI:140395"/>
        <dbReference type="EC" id="2.7.7.6"/>
    </reaction>
</comment>
<evidence type="ECO:0000256" key="3">
    <source>
        <dbReference type="ARBA" id="ARBA00022679"/>
    </source>
</evidence>
<dbReference type="Pfam" id="PF01073">
    <property type="entry name" value="3Beta_HSD"/>
    <property type="match status" value="1"/>
</dbReference>
<evidence type="ECO:0000256" key="4">
    <source>
        <dbReference type="ARBA" id="ARBA00022695"/>
    </source>
</evidence>
<dbReference type="InterPro" id="IPR038593">
    <property type="entry name" value="RNA_pol_Rpb1_7_sf"/>
</dbReference>
<evidence type="ECO:0000259" key="7">
    <source>
        <dbReference type="SMART" id="SM00663"/>
    </source>
</evidence>
<evidence type="ECO:0000256" key="6">
    <source>
        <dbReference type="ARBA" id="ARBA00048552"/>
    </source>
</evidence>
<dbReference type="Pfam" id="PF04992">
    <property type="entry name" value="RNA_pol_Rpb1_6"/>
    <property type="match status" value="1"/>
</dbReference>
<evidence type="ECO:0000256" key="1">
    <source>
        <dbReference type="ARBA" id="ARBA00012418"/>
    </source>
</evidence>
<keyword evidence="4" id="KW-0548">Nucleotidyltransferase</keyword>
<evidence type="ECO:0000256" key="2">
    <source>
        <dbReference type="ARBA" id="ARBA00022478"/>
    </source>
</evidence>
<dbReference type="GO" id="GO:0003677">
    <property type="term" value="F:DNA binding"/>
    <property type="evidence" value="ECO:0007669"/>
    <property type="project" value="InterPro"/>
</dbReference>
<dbReference type="GO" id="GO:0016616">
    <property type="term" value="F:oxidoreductase activity, acting on the CH-OH group of donors, NAD or NADP as acceptor"/>
    <property type="evidence" value="ECO:0007669"/>
    <property type="project" value="InterPro"/>
</dbReference>
<feature type="domain" description="RNA polymerase N-terminal" evidence="7">
    <location>
        <begin position="562"/>
        <end position="939"/>
    </location>
</feature>
<dbReference type="PANTHER" id="PTHR19376:SF37">
    <property type="entry name" value="DNA-DIRECTED RNA POLYMERASE II SUBUNIT RPB1"/>
    <property type="match status" value="1"/>
</dbReference>
<reference evidence="8 9" key="1">
    <citation type="submission" date="2014-04" db="EMBL/GenBank/DDBJ databases">
        <authorList>
            <consortium name="DOE Joint Genome Institute"/>
            <person name="Kuo A."/>
            <person name="Kohler A."/>
            <person name="Costa M.D."/>
            <person name="Nagy L.G."/>
            <person name="Floudas D."/>
            <person name="Copeland A."/>
            <person name="Barry K.W."/>
            <person name="Cichocki N."/>
            <person name="Veneault-Fourrey C."/>
            <person name="LaButti K."/>
            <person name="Lindquist E.A."/>
            <person name="Lipzen A."/>
            <person name="Lundell T."/>
            <person name="Morin E."/>
            <person name="Murat C."/>
            <person name="Sun H."/>
            <person name="Tunlid A."/>
            <person name="Henrissat B."/>
            <person name="Grigoriev I.V."/>
            <person name="Hibbett D.S."/>
            <person name="Martin F."/>
            <person name="Nordberg H.P."/>
            <person name="Cantor M.N."/>
            <person name="Hua S.X."/>
        </authorList>
    </citation>
    <scope>NUCLEOTIDE SEQUENCE [LARGE SCALE GENOMIC DNA]</scope>
    <source>
        <strain evidence="8 9">Marx 270</strain>
    </source>
</reference>